<dbReference type="InterPro" id="IPR013520">
    <property type="entry name" value="Ribonucl_H"/>
</dbReference>
<dbReference type="Pfam" id="PF00929">
    <property type="entry name" value="RNase_T"/>
    <property type="match status" value="1"/>
</dbReference>
<dbReference type="PANTHER" id="PTHR30231:SF4">
    <property type="entry name" value="PROTEIN NEN2"/>
    <property type="match status" value="1"/>
</dbReference>
<protein>
    <recommendedName>
        <fullName evidence="4">Exonuclease domain-containing protein</fullName>
    </recommendedName>
</protein>
<sequence length="235" mass="27733">MPPVKVPHRRDLYLVFDTETTGVIPYPARNSTEPLSLEKCPYILQLSAVLYSMKQQKIIDKLDCYIRIPDSVEIHTEAIRIHGITHEKCAGEGIPILEAIRRFHGFYKRCEGYLGHNIQFDMNMIKIELERNNKMFLENAPECLYMFNDMYEKIHNIESYCTMERGKKICNIQLTSERTGKPYVKSPKLVELYQHLFPNETPEHLHNSMFDVYATLRCYLKMRHNLEWKQDSVDV</sequence>
<feature type="domain" description="Exonuclease" evidence="4">
    <location>
        <begin position="12"/>
        <end position="228"/>
    </location>
</feature>
<evidence type="ECO:0000256" key="3">
    <source>
        <dbReference type="ARBA" id="ARBA00022839"/>
    </source>
</evidence>
<reference evidence="5" key="1">
    <citation type="journal article" date="2020" name="Nature">
        <title>Giant virus diversity and host interactions through global metagenomics.</title>
        <authorList>
            <person name="Schulz F."/>
            <person name="Roux S."/>
            <person name="Paez-Espino D."/>
            <person name="Jungbluth S."/>
            <person name="Walsh D.A."/>
            <person name="Denef V.J."/>
            <person name="McMahon K.D."/>
            <person name="Konstantinidis K.T."/>
            <person name="Eloe-Fadrosh E.A."/>
            <person name="Kyrpides N.C."/>
            <person name="Woyke T."/>
        </authorList>
    </citation>
    <scope>NUCLEOTIDE SEQUENCE</scope>
    <source>
        <strain evidence="5">GVMAG-M-3300023174-3</strain>
    </source>
</reference>
<keyword evidence="1" id="KW-0540">Nuclease</keyword>
<dbReference type="EMBL" id="MN739652">
    <property type="protein sequence ID" value="QHT18238.1"/>
    <property type="molecule type" value="Genomic_DNA"/>
</dbReference>
<evidence type="ECO:0000256" key="1">
    <source>
        <dbReference type="ARBA" id="ARBA00022722"/>
    </source>
</evidence>
<accession>A0A6C0DMT0</accession>
<dbReference type="Gene3D" id="3.30.420.10">
    <property type="entry name" value="Ribonuclease H-like superfamily/Ribonuclease H"/>
    <property type="match status" value="1"/>
</dbReference>
<keyword evidence="2" id="KW-0378">Hydrolase</keyword>
<dbReference type="CDD" id="cd06127">
    <property type="entry name" value="DEDDh"/>
    <property type="match status" value="1"/>
</dbReference>
<keyword evidence="3" id="KW-0269">Exonuclease</keyword>
<dbReference type="AlphaFoldDB" id="A0A6C0DMT0"/>
<dbReference type="PANTHER" id="PTHR30231">
    <property type="entry name" value="DNA POLYMERASE III SUBUNIT EPSILON"/>
    <property type="match status" value="1"/>
</dbReference>
<dbReference type="GO" id="GO:0003676">
    <property type="term" value="F:nucleic acid binding"/>
    <property type="evidence" value="ECO:0007669"/>
    <property type="project" value="InterPro"/>
</dbReference>
<dbReference type="InterPro" id="IPR036397">
    <property type="entry name" value="RNaseH_sf"/>
</dbReference>
<dbReference type="GO" id="GO:0008408">
    <property type="term" value="F:3'-5' exonuclease activity"/>
    <property type="evidence" value="ECO:0007669"/>
    <property type="project" value="TreeGrafter"/>
</dbReference>
<evidence type="ECO:0000256" key="2">
    <source>
        <dbReference type="ARBA" id="ARBA00022801"/>
    </source>
</evidence>
<dbReference type="InterPro" id="IPR012337">
    <property type="entry name" value="RNaseH-like_sf"/>
</dbReference>
<evidence type="ECO:0000313" key="5">
    <source>
        <dbReference type="EMBL" id="QHT18238.1"/>
    </source>
</evidence>
<organism evidence="5">
    <name type="scientific">viral metagenome</name>
    <dbReference type="NCBI Taxonomy" id="1070528"/>
    <lineage>
        <taxon>unclassified sequences</taxon>
        <taxon>metagenomes</taxon>
        <taxon>organismal metagenomes</taxon>
    </lineage>
</organism>
<dbReference type="SMART" id="SM00479">
    <property type="entry name" value="EXOIII"/>
    <property type="match status" value="1"/>
</dbReference>
<dbReference type="SUPFAM" id="SSF53098">
    <property type="entry name" value="Ribonuclease H-like"/>
    <property type="match status" value="1"/>
</dbReference>
<evidence type="ECO:0000259" key="4">
    <source>
        <dbReference type="SMART" id="SM00479"/>
    </source>
</evidence>
<proteinExistence type="predicted"/>
<name>A0A6C0DMT0_9ZZZZ</name>